<dbReference type="EMBL" id="CM020620">
    <property type="protein sequence ID" value="KAK1867240.1"/>
    <property type="molecule type" value="Genomic_DNA"/>
</dbReference>
<protein>
    <submittedName>
        <fullName evidence="1">Uncharacterized protein</fullName>
    </submittedName>
</protein>
<reference evidence="1" key="1">
    <citation type="submission" date="2019-11" db="EMBL/GenBank/DDBJ databases">
        <title>Nori genome reveals adaptations in red seaweeds to the harsh intertidal environment.</title>
        <authorList>
            <person name="Wang D."/>
            <person name="Mao Y."/>
        </authorList>
    </citation>
    <scope>NUCLEOTIDE SEQUENCE</scope>
    <source>
        <tissue evidence="1">Gametophyte</tissue>
    </source>
</reference>
<name>A0ACC3CAI7_PYRYE</name>
<evidence type="ECO:0000313" key="2">
    <source>
        <dbReference type="Proteomes" id="UP000798662"/>
    </source>
</evidence>
<organism evidence="1 2">
    <name type="scientific">Pyropia yezoensis</name>
    <name type="common">Susabi-nori</name>
    <name type="synonym">Porphyra yezoensis</name>
    <dbReference type="NCBI Taxonomy" id="2788"/>
    <lineage>
        <taxon>Eukaryota</taxon>
        <taxon>Rhodophyta</taxon>
        <taxon>Bangiophyceae</taxon>
        <taxon>Bangiales</taxon>
        <taxon>Bangiaceae</taxon>
        <taxon>Pyropia</taxon>
    </lineage>
</organism>
<accession>A0ACC3CAI7</accession>
<proteinExistence type="predicted"/>
<sequence length="534" mass="55303">MVGMSCLLRLGLGAAVAAAAVAAAAAAAAVGAAAARPLAVPVAAPVLVGFHGDTLGNAEIGHGCDWPGVNDCGEVASAALADCVATCNAESACTHFVFHAPGGRCYLKARPVTAAEAALRWEDADTVTCGLLHERLQPATRLVAREELDDDDDDDVVVTTPTPSPAPSPAGFHGATLGNAVVGHNCDWPGVNDFVDGSATSPSHCLSYCNMYQACTHFVYVITVGSSGWCFLKGGQVTAEEATLWSPSSTTYTCGLLPERLVPTPSPAATPTATPTVAQLAPTPSPTAAPTQASPLDDPSDASPTTTPALDNPSDTPSNKTTTCNVHKEDCEDTKAAIASRYLNKRCLPRKGNGLLAMSAAALEDAFAAIEAYDCCVRDDDRAKLLSVALLLVVSDTCVALDAAPLPTQTVTAGPTNSTTVESPQNEPDVPPVDLTINAFGALGVLSGDLAMGATATTQTSRRQVGAKARNSVTLDVSNYEDPHQRACCHDNFTYDNQGCCAGWCWHLADIMPFFTLKMCCSDYLTPFELTCPA</sequence>
<evidence type="ECO:0000313" key="1">
    <source>
        <dbReference type="EMBL" id="KAK1867240.1"/>
    </source>
</evidence>
<gene>
    <name evidence="1" type="ORF">I4F81_009747</name>
</gene>
<dbReference type="Proteomes" id="UP000798662">
    <property type="component" value="Chromosome 3"/>
</dbReference>
<keyword evidence="2" id="KW-1185">Reference proteome</keyword>
<comment type="caution">
    <text evidence="1">The sequence shown here is derived from an EMBL/GenBank/DDBJ whole genome shotgun (WGS) entry which is preliminary data.</text>
</comment>